<dbReference type="AlphaFoldDB" id="A0A2N7W0U8"/>
<dbReference type="EMBL" id="PNYA01000002">
    <property type="protein sequence ID" value="PMS23027.1"/>
    <property type="molecule type" value="Genomic_DNA"/>
</dbReference>
<proteinExistence type="predicted"/>
<evidence type="ECO:0000313" key="1">
    <source>
        <dbReference type="EMBL" id="PMS23027.1"/>
    </source>
</evidence>
<organism evidence="1 2">
    <name type="scientific">Trinickia dabaoshanensis</name>
    <dbReference type="NCBI Taxonomy" id="564714"/>
    <lineage>
        <taxon>Bacteria</taxon>
        <taxon>Pseudomonadati</taxon>
        <taxon>Pseudomonadota</taxon>
        <taxon>Betaproteobacteria</taxon>
        <taxon>Burkholderiales</taxon>
        <taxon>Burkholderiaceae</taxon>
        <taxon>Trinickia</taxon>
    </lineage>
</organism>
<name>A0A2N7W0U8_9BURK</name>
<comment type="caution">
    <text evidence="1">The sequence shown here is derived from an EMBL/GenBank/DDBJ whole genome shotgun (WGS) entry which is preliminary data.</text>
</comment>
<reference evidence="1 2" key="1">
    <citation type="submission" date="2018-01" db="EMBL/GenBank/DDBJ databases">
        <title>Whole genome analyses suggest that Burkholderia sensu lato contains two further novel genera in the rhizoxinica-symbiotica group Mycetohabitans gen. nov., and Trinickia gen. nov.: implications for the evolution of diazotrophy and nodulation in the Burkholderiaceae.</title>
        <authorList>
            <person name="Estrada-de los Santos P."/>
            <person name="Palmer M."/>
            <person name="Chavez-Ramirez B."/>
            <person name="Beukes C."/>
            <person name="Steenkamp E.T."/>
            <person name="Hirsch A.M."/>
            <person name="Manyaka P."/>
            <person name="Maluk M."/>
            <person name="Lafos M."/>
            <person name="Crook M."/>
            <person name="Gross E."/>
            <person name="Simon M.F."/>
            <person name="Bueno dos Reis Junior F."/>
            <person name="Poole P.S."/>
            <person name="Venter S.N."/>
            <person name="James E.K."/>
        </authorList>
    </citation>
    <scope>NUCLEOTIDE SEQUENCE [LARGE SCALE GENOMIC DNA]</scope>
    <source>
        <strain evidence="1 2">GIMN1.004</strain>
    </source>
</reference>
<keyword evidence="2" id="KW-1185">Reference proteome</keyword>
<evidence type="ECO:0000313" key="2">
    <source>
        <dbReference type="Proteomes" id="UP000235616"/>
    </source>
</evidence>
<evidence type="ECO:0008006" key="3">
    <source>
        <dbReference type="Google" id="ProtNLM"/>
    </source>
</evidence>
<sequence>MARIPLKNLTLRVPLDTYNALQNLADIDGSTITDQLRRAVMLHIEGRDIEKLIGERLAADHALHRDAIKTAMERWGDQISAAVVANLNAAIGLPIE</sequence>
<gene>
    <name evidence="1" type="ORF">C0Z18_02050</name>
</gene>
<dbReference type="Proteomes" id="UP000235616">
    <property type="component" value="Unassembled WGS sequence"/>
</dbReference>
<accession>A0A2N7W0U8</accession>
<protein>
    <recommendedName>
        <fullName evidence="3">CopG family transcriptional regulator</fullName>
    </recommendedName>
</protein>